<proteinExistence type="predicted"/>
<accession>A0ABV0NR90</accession>
<dbReference type="EMBL" id="JAHRIO010050012">
    <property type="protein sequence ID" value="MEQ2173805.1"/>
    <property type="molecule type" value="Genomic_DNA"/>
</dbReference>
<protein>
    <submittedName>
        <fullName evidence="1">Uncharacterized protein</fullName>
    </submittedName>
</protein>
<gene>
    <name evidence="1" type="ORF">GOODEAATRI_001244</name>
</gene>
<organism evidence="1 2">
    <name type="scientific">Goodea atripinnis</name>
    <dbReference type="NCBI Taxonomy" id="208336"/>
    <lineage>
        <taxon>Eukaryota</taxon>
        <taxon>Metazoa</taxon>
        <taxon>Chordata</taxon>
        <taxon>Craniata</taxon>
        <taxon>Vertebrata</taxon>
        <taxon>Euteleostomi</taxon>
        <taxon>Actinopterygii</taxon>
        <taxon>Neopterygii</taxon>
        <taxon>Teleostei</taxon>
        <taxon>Neoteleostei</taxon>
        <taxon>Acanthomorphata</taxon>
        <taxon>Ovalentaria</taxon>
        <taxon>Atherinomorphae</taxon>
        <taxon>Cyprinodontiformes</taxon>
        <taxon>Goodeidae</taxon>
        <taxon>Goodea</taxon>
    </lineage>
</organism>
<name>A0ABV0NR90_9TELE</name>
<reference evidence="1 2" key="1">
    <citation type="submission" date="2021-06" db="EMBL/GenBank/DDBJ databases">
        <authorList>
            <person name="Palmer J.M."/>
        </authorList>
    </citation>
    <scope>NUCLEOTIDE SEQUENCE [LARGE SCALE GENOMIC DNA]</scope>
    <source>
        <strain evidence="1 2">GA_2019</strain>
        <tissue evidence="1">Muscle</tissue>
    </source>
</reference>
<evidence type="ECO:0000313" key="1">
    <source>
        <dbReference type="EMBL" id="MEQ2173805.1"/>
    </source>
</evidence>
<dbReference type="Proteomes" id="UP001476798">
    <property type="component" value="Unassembled WGS sequence"/>
</dbReference>
<comment type="caution">
    <text evidence="1">The sequence shown here is derived from an EMBL/GenBank/DDBJ whole genome shotgun (WGS) entry which is preliminary data.</text>
</comment>
<evidence type="ECO:0000313" key="2">
    <source>
        <dbReference type="Proteomes" id="UP001476798"/>
    </source>
</evidence>
<sequence>MTQQFLSCTQVCVHNVDNQQKTKGVVSITAFLKCQSLVVLLSLSIRPSCSGLVLFCSRHNTMLQSQRSMGQDTPLPEHPCKLVSVTFQSRSVTHSPPGML</sequence>
<keyword evidence="2" id="KW-1185">Reference proteome</keyword>